<feature type="compositionally biased region" description="Basic residues" evidence="1">
    <location>
        <begin position="37"/>
        <end position="46"/>
    </location>
</feature>
<dbReference type="WBParaSite" id="maker-unitig_27893-snap-gene-0.2-mRNA-1">
    <property type="protein sequence ID" value="maker-unitig_27893-snap-gene-0.2-mRNA-1"/>
    <property type="gene ID" value="maker-unitig_27893-snap-gene-0.2"/>
</dbReference>
<name>A0A1I8FBE9_9PLAT</name>
<dbReference type="InterPro" id="IPR039694">
    <property type="entry name" value="WDR11"/>
</dbReference>
<dbReference type="GO" id="GO:0005737">
    <property type="term" value="C:cytoplasm"/>
    <property type="evidence" value="ECO:0007669"/>
    <property type="project" value="TreeGrafter"/>
</dbReference>
<feature type="region of interest" description="Disordered" evidence="1">
    <location>
        <begin position="33"/>
        <end position="69"/>
    </location>
</feature>
<accession>A0A1I8FBE9</accession>
<dbReference type="PANTHER" id="PTHR14593:SF5">
    <property type="entry name" value="WD REPEAT-CONTAINING PROTEIN 11"/>
    <property type="match status" value="1"/>
</dbReference>
<keyword evidence="2" id="KW-0472">Membrane</keyword>
<reference evidence="4" key="1">
    <citation type="submission" date="2016-11" db="UniProtKB">
        <authorList>
            <consortium name="WormBaseParasite"/>
        </authorList>
    </citation>
    <scope>IDENTIFICATION</scope>
</reference>
<proteinExistence type="predicted"/>
<keyword evidence="2" id="KW-0812">Transmembrane</keyword>
<organism evidence="3 4">
    <name type="scientific">Macrostomum lignano</name>
    <dbReference type="NCBI Taxonomy" id="282301"/>
    <lineage>
        <taxon>Eukaryota</taxon>
        <taxon>Metazoa</taxon>
        <taxon>Spiralia</taxon>
        <taxon>Lophotrochozoa</taxon>
        <taxon>Platyhelminthes</taxon>
        <taxon>Rhabditophora</taxon>
        <taxon>Macrostomorpha</taxon>
        <taxon>Macrostomida</taxon>
        <taxon>Macrostomidae</taxon>
        <taxon>Macrostomum</taxon>
    </lineage>
</organism>
<keyword evidence="3" id="KW-1185">Reference proteome</keyword>
<feature type="region of interest" description="Disordered" evidence="1">
    <location>
        <begin position="806"/>
        <end position="831"/>
    </location>
</feature>
<evidence type="ECO:0000256" key="2">
    <source>
        <dbReference type="SAM" id="Phobius"/>
    </source>
</evidence>
<dbReference type="Proteomes" id="UP000095280">
    <property type="component" value="Unplaced"/>
</dbReference>
<feature type="compositionally biased region" description="Low complexity" evidence="1">
    <location>
        <begin position="806"/>
        <end position="819"/>
    </location>
</feature>
<feature type="transmembrane region" description="Helical" evidence="2">
    <location>
        <begin position="104"/>
        <end position="128"/>
    </location>
</feature>
<evidence type="ECO:0000313" key="4">
    <source>
        <dbReference type="WBParaSite" id="maker-unitig_27893-snap-gene-0.2-mRNA-1"/>
    </source>
</evidence>
<keyword evidence="2" id="KW-1133">Transmembrane helix</keyword>
<evidence type="ECO:0000313" key="3">
    <source>
        <dbReference type="Proteomes" id="UP000095280"/>
    </source>
</evidence>
<sequence>TTNGGRATSSWPKWPACPTLQGFWVVRSNGDLEAGSRRRGRSSGRARRFEPTAPTKAKKKSETSADDEERGLQFRAGVAALTQRRAGARQFAEGPRSGKPAPSLILFVLFWAVWLAMLFALSIIIIVLSPRWPAEADPPVVLAEPSALVRPGPGTAPAVPKPLRQPGGLAGKVDYIRYLGINNFLNWQPALRHCHLDFAAIDTVAGQPRRRSARLTKRRPERKASSFMMEAGRQRSRPGWKLPGAEGGERGGVLLPTPRSSLSRCSRPGRGQPAGGLLHTLSANRTCNSLNTLQRPASRRADLFDAHERLAGRRPVRSFSLTNAAFALMPKKTNMRTPAPGSTPPSGGQFRALRPRLNRTQRRDRRGRELALFVDLGERGLPDPLRQLVQAATFGAQRRCRGAHTGLGRPLLPAHPRQTAALRAGRFDAAAVAAADGAGIRGASGQLRLGAATGLYLRRDSSPALAVLWPELCLAWGWSITDRSSACRTWPAYRLSANLTSYLTGAGQHGPGQQPHAVDRQRRQCRLAARPGRQPQLGWRPLVGMATSLESLQWGARPPHWPNLPRRPRSWSAFNSQGLSGSRPCWCWINNGDQHGGPRPICRRAAAASVKLLYSWGSARPQLLGFLQEVFPQEVFRYRFAATGPTGRSVKVFLLQVSAVSATGFPQEVFLLPEEPCGKKPGGKNLGGKKTRRGFFLRKFLIQIRCSLVRPLSPRYKAMAIQRGPPFDIAFGRQHNPHLQSSSSSGDWGRRASWAVERPGRCSSWSRRPSRVVQLCCPRLPREPASASRLQQQPRPQPLNLAGVRARGPAPPARRWSAPHCRSGHSSTGPGQRAVLLGLGRSWTAGVSAEMQSAGRCPATVWPMRDWPSPELLLGLLLPASSAAAAAAAASGASVGQLGRIIGFGDGVGWFGGRRRSWRCGTPTPARAAVAPLRGQHRAPSQTLCLAAAVSASTRSIGATALVFLRRRQAAQSARARRPPRRRPARAAFPLVSTYSERERSQAMRLLHMTAGLVSPGGGSQQQQQQGGARRNHVIAVYSREIVLIDLLINQPVASIALERSAAGFLRVHSCAHRDLLACLQETGAVSLPPAPARLRRVTRHCGLADVCLDPLLETRLALATTDGRVAFWELTAQPAAAQQGEPPSEPSGIAGVISAAGGTAKEPPRPRAIWGCLAPESAAAAAAAAAESEDVAKEAVEPRTQPAQLKMLMTGLHSGICPAPCAVSILLTLTTAVLSRSCRVLNVPVAGIRWCGQDSLVLHGSDQPNSAG</sequence>
<protein>
    <submittedName>
        <fullName evidence="4">Protein kinase domain-containing protein</fullName>
    </submittedName>
</protein>
<feature type="compositionally biased region" description="Basic residues" evidence="1">
    <location>
        <begin position="209"/>
        <end position="221"/>
    </location>
</feature>
<feature type="region of interest" description="Disordered" evidence="1">
    <location>
        <begin position="209"/>
        <end position="271"/>
    </location>
</feature>
<dbReference type="AlphaFoldDB" id="A0A1I8FBE9"/>
<evidence type="ECO:0000256" key="1">
    <source>
        <dbReference type="SAM" id="MobiDB-lite"/>
    </source>
</evidence>
<dbReference type="PANTHER" id="PTHR14593">
    <property type="entry name" value="WD REPEAT-CONTAINING PROTEIN 11"/>
    <property type="match status" value="1"/>
</dbReference>